<reference evidence="2 3" key="1">
    <citation type="submission" date="2024-01" db="EMBL/GenBank/DDBJ databases">
        <authorList>
            <person name="Allen C."/>
            <person name="Tagirdzhanova G."/>
        </authorList>
    </citation>
    <scope>NUCLEOTIDE SEQUENCE [LARGE SCALE GENOMIC DNA]</scope>
</reference>
<dbReference type="PROSITE" id="PS50011">
    <property type="entry name" value="PROTEIN_KINASE_DOM"/>
    <property type="match status" value="1"/>
</dbReference>
<dbReference type="InterPro" id="IPR000719">
    <property type="entry name" value="Prot_kinase_dom"/>
</dbReference>
<evidence type="ECO:0000313" key="2">
    <source>
        <dbReference type="EMBL" id="CAK7213045.1"/>
    </source>
</evidence>
<dbReference type="Pfam" id="PF00069">
    <property type="entry name" value="Pkinase"/>
    <property type="match status" value="1"/>
</dbReference>
<dbReference type="Gene3D" id="1.10.510.10">
    <property type="entry name" value="Transferase(Phosphotransferase) domain 1"/>
    <property type="match status" value="1"/>
</dbReference>
<proteinExistence type="predicted"/>
<gene>
    <name evidence="2" type="ORF">SBRCBS47491_001669</name>
</gene>
<sequence>MDVERRLRRRHDSLPMHLRARWALEAVHGVMLLHANGIIHCDIWPQNVGLDASLGVRIMDFGGSALGDLKPLLMENSRFSMPGASWEDYGVVTDCYALGSSLYETVTGFQPYETLGYTNDDGIEAQTIRKCWHGKFATAADVLASLKLEAIETFDEENVKWIEEASGVPLGPVVKDVNVVVVKSHL</sequence>
<dbReference type="Proteomes" id="UP001642406">
    <property type="component" value="Unassembled WGS sequence"/>
</dbReference>
<accession>A0ABP0B0K0</accession>
<organism evidence="2 3">
    <name type="scientific">Sporothrix bragantina</name>
    <dbReference type="NCBI Taxonomy" id="671064"/>
    <lineage>
        <taxon>Eukaryota</taxon>
        <taxon>Fungi</taxon>
        <taxon>Dikarya</taxon>
        <taxon>Ascomycota</taxon>
        <taxon>Pezizomycotina</taxon>
        <taxon>Sordariomycetes</taxon>
        <taxon>Sordariomycetidae</taxon>
        <taxon>Ophiostomatales</taxon>
        <taxon>Ophiostomataceae</taxon>
        <taxon>Sporothrix</taxon>
    </lineage>
</organism>
<feature type="domain" description="Protein kinase" evidence="1">
    <location>
        <begin position="1"/>
        <end position="186"/>
    </location>
</feature>
<dbReference type="PANTHER" id="PTHR23257">
    <property type="entry name" value="SERINE-THREONINE PROTEIN KINASE"/>
    <property type="match status" value="1"/>
</dbReference>
<evidence type="ECO:0000259" key="1">
    <source>
        <dbReference type="PROSITE" id="PS50011"/>
    </source>
</evidence>
<protein>
    <recommendedName>
        <fullName evidence="1">Protein kinase domain-containing protein</fullName>
    </recommendedName>
</protein>
<comment type="caution">
    <text evidence="2">The sequence shown here is derived from an EMBL/GenBank/DDBJ whole genome shotgun (WGS) entry which is preliminary data.</text>
</comment>
<evidence type="ECO:0000313" key="3">
    <source>
        <dbReference type="Proteomes" id="UP001642406"/>
    </source>
</evidence>
<keyword evidence="3" id="KW-1185">Reference proteome</keyword>
<dbReference type="InterPro" id="IPR011009">
    <property type="entry name" value="Kinase-like_dom_sf"/>
</dbReference>
<dbReference type="InterPro" id="IPR050167">
    <property type="entry name" value="Ser_Thr_protein_kinase"/>
</dbReference>
<name>A0ABP0B0K0_9PEZI</name>
<dbReference type="SUPFAM" id="SSF56112">
    <property type="entry name" value="Protein kinase-like (PK-like)"/>
    <property type="match status" value="1"/>
</dbReference>
<dbReference type="EMBL" id="CAWUHC010000009">
    <property type="protein sequence ID" value="CAK7213045.1"/>
    <property type="molecule type" value="Genomic_DNA"/>
</dbReference>